<dbReference type="Pfam" id="PF04390">
    <property type="entry name" value="LptE"/>
    <property type="match status" value="1"/>
</dbReference>
<dbReference type="GO" id="GO:0043165">
    <property type="term" value="P:Gram-negative-bacterium-type cell outer membrane assembly"/>
    <property type="evidence" value="ECO:0007669"/>
    <property type="project" value="InterPro"/>
</dbReference>
<proteinExistence type="predicted"/>
<sequence length="177" mass="19822">MAFRAKTLFIGILFSFLLAMETSCGVYSLTGTTITAETLSIQTFFNDANNGPANLAVIFTDKLRDYYQQNTSLSQVTYDGELQIEGAVTGYRLTPVAPSAAANEQINDQASLTRLTITVQVDYIDLEDEEQNFEKKTFSFYADFDNDQGLTAVEEQLINEIYDQIILDIFNTTVANW</sequence>
<dbReference type="AlphaFoldDB" id="A0A3B0UTF9"/>
<gene>
    <name evidence="1" type="ORF">MNBD_BACTEROID06-1575</name>
</gene>
<dbReference type="InterPro" id="IPR007485">
    <property type="entry name" value="LPS_assembly_LptE"/>
</dbReference>
<protein>
    <submittedName>
        <fullName evidence="1">Uncharacterized protein</fullName>
    </submittedName>
</protein>
<dbReference type="EMBL" id="UOES01000328">
    <property type="protein sequence ID" value="VAW27939.1"/>
    <property type="molecule type" value="Genomic_DNA"/>
</dbReference>
<name>A0A3B0UTF9_9ZZZZ</name>
<dbReference type="GO" id="GO:0019867">
    <property type="term" value="C:outer membrane"/>
    <property type="evidence" value="ECO:0007669"/>
    <property type="project" value="InterPro"/>
</dbReference>
<evidence type="ECO:0000313" key="1">
    <source>
        <dbReference type="EMBL" id="VAW27939.1"/>
    </source>
</evidence>
<accession>A0A3B0UTF9</accession>
<organism evidence="1">
    <name type="scientific">hydrothermal vent metagenome</name>
    <dbReference type="NCBI Taxonomy" id="652676"/>
    <lineage>
        <taxon>unclassified sequences</taxon>
        <taxon>metagenomes</taxon>
        <taxon>ecological metagenomes</taxon>
    </lineage>
</organism>
<reference evidence="1" key="1">
    <citation type="submission" date="2018-06" db="EMBL/GenBank/DDBJ databases">
        <authorList>
            <person name="Zhirakovskaya E."/>
        </authorList>
    </citation>
    <scope>NUCLEOTIDE SEQUENCE</scope>
</reference>